<sequence>MDSQANSHFYKKARRRFSWLTYLLTAIFLILSVAQWISIQQLSASNEFFTEKYWVGSIFFAVGLVLFGLFIFFETLRFVVPLNWIFAIVIFECVVMGVASLVVRHHKYQFLLSFVIWSVTLGIFLLCGSFLPHDLTLDIVVLFVLAILALIGAMYFLMMHIVTNMPYSFFVHRGFVVCSIWMFIMYHAQIINGGKFAEMRTKDYLLSSLMLFHDFLLMFMLSFHLAPKWSDECDAHLNKTSMLIFITDPTPPMFWDED</sequence>
<evidence type="ECO:0000256" key="1">
    <source>
        <dbReference type="SAM" id="Phobius"/>
    </source>
</evidence>
<feature type="transmembrane region" description="Helical" evidence="1">
    <location>
        <begin position="170"/>
        <end position="192"/>
    </location>
</feature>
<dbReference type="EMBL" id="OUUW01000001">
    <property type="protein sequence ID" value="SPP72886.1"/>
    <property type="molecule type" value="Genomic_DNA"/>
</dbReference>
<evidence type="ECO:0000313" key="2">
    <source>
        <dbReference type="EMBL" id="SPP72886.1"/>
    </source>
</evidence>
<reference evidence="3" key="1">
    <citation type="submission" date="2018-01" db="EMBL/GenBank/DDBJ databases">
        <authorList>
            <person name="Alioto T."/>
            <person name="Alioto T."/>
        </authorList>
    </citation>
    <scope>NUCLEOTIDE SEQUENCE [LARGE SCALE GENOMIC DNA]</scope>
</reference>
<feature type="transmembrane region" description="Helical" evidence="1">
    <location>
        <begin position="20"/>
        <end position="38"/>
    </location>
</feature>
<feature type="transmembrane region" description="Helical" evidence="1">
    <location>
        <begin position="84"/>
        <end position="102"/>
    </location>
</feature>
<proteinExistence type="predicted"/>
<name>A0A3B0JI39_DROGU</name>
<dbReference type="AlphaFoldDB" id="A0A3B0JI39"/>
<organism evidence="2 3">
    <name type="scientific">Drosophila guanche</name>
    <name type="common">Fruit fly</name>
    <dbReference type="NCBI Taxonomy" id="7266"/>
    <lineage>
        <taxon>Eukaryota</taxon>
        <taxon>Metazoa</taxon>
        <taxon>Ecdysozoa</taxon>
        <taxon>Arthropoda</taxon>
        <taxon>Hexapoda</taxon>
        <taxon>Insecta</taxon>
        <taxon>Pterygota</taxon>
        <taxon>Neoptera</taxon>
        <taxon>Endopterygota</taxon>
        <taxon>Diptera</taxon>
        <taxon>Brachycera</taxon>
        <taxon>Muscomorpha</taxon>
        <taxon>Ephydroidea</taxon>
        <taxon>Drosophilidae</taxon>
        <taxon>Drosophila</taxon>
        <taxon>Sophophora</taxon>
    </lineage>
</organism>
<dbReference type="OrthoDB" id="7967828at2759"/>
<keyword evidence="1" id="KW-0812">Transmembrane</keyword>
<gene>
    <name evidence="2" type="ORF">DGUA_6G000280</name>
</gene>
<keyword evidence="1" id="KW-0472">Membrane</keyword>
<keyword evidence="3" id="KW-1185">Reference proteome</keyword>
<accession>A0A3B0JI39</accession>
<dbReference type="OMA" id="TFIMYHA"/>
<protein>
    <recommendedName>
        <fullName evidence="4">Protein lifeguard 1</fullName>
    </recommendedName>
</protein>
<feature type="transmembrane region" description="Helical" evidence="1">
    <location>
        <begin position="108"/>
        <end position="127"/>
    </location>
</feature>
<evidence type="ECO:0000313" key="3">
    <source>
        <dbReference type="Proteomes" id="UP000268350"/>
    </source>
</evidence>
<evidence type="ECO:0008006" key="4">
    <source>
        <dbReference type="Google" id="ProtNLM"/>
    </source>
</evidence>
<feature type="transmembrane region" description="Helical" evidence="1">
    <location>
        <begin position="53"/>
        <end position="72"/>
    </location>
</feature>
<keyword evidence="1" id="KW-1133">Transmembrane helix</keyword>
<dbReference type="Proteomes" id="UP000268350">
    <property type="component" value="Unassembled WGS sequence"/>
</dbReference>
<feature type="transmembrane region" description="Helical" evidence="1">
    <location>
        <begin position="204"/>
        <end position="226"/>
    </location>
</feature>
<feature type="transmembrane region" description="Helical" evidence="1">
    <location>
        <begin position="139"/>
        <end position="158"/>
    </location>
</feature>